<sequence>MSPSASLPSLRHVLLIHGAGGGGWEWNLWAPVLTARGLVVAAPDLQPAPTGLEDTHWPDYLDQVRAALEALPRPRAVVGASLGGLLAWAAADRAEALVLVNPLLPAPWATRLPTRDWPPRVAWHGQARLASTRRAMAEADDAAALYAFRRWRDESGAVLRAAHAGIAAPAPACPVLCLSSRTDRDVPPARVAEFAAAVGAQHRTLATAGHVAPLLGRGAAAIATEVADWLTAG</sequence>
<dbReference type="RefSeq" id="WP_363797960.1">
    <property type="nucleotide sequence ID" value="NZ_CP159925.1"/>
</dbReference>
<dbReference type="Pfam" id="PF12697">
    <property type="entry name" value="Abhydrolase_6"/>
    <property type="match status" value="1"/>
</dbReference>
<accession>A0AAU8MUQ1</accession>
<dbReference type="InterPro" id="IPR000073">
    <property type="entry name" value="AB_hydrolase_1"/>
</dbReference>
<proteinExistence type="predicted"/>
<gene>
    <name evidence="2" type="ORF">ABU614_22645</name>
</gene>
<dbReference type="GO" id="GO:0016787">
    <property type="term" value="F:hydrolase activity"/>
    <property type="evidence" value="ECO:0007669"/>
    <property type="project" value="UniProtKB-KW"/>
</dbReference>
<organism evidence="2">
    <name type="scientific">Lysobacter firmicutimachus</name>
    <dbReference type="NCBI Taxonomy" id="1792846"/>
    <lineage>
        <taxon>Bacteria</taxon>
        <taxon>Pseudomonadati</taxon>
        <taxon>Pseudomonadota</taxon>
        <taxon>Gammaproteobacteria</taxon>
        <taxon>Lysobacterales</taxon>
        <taxon>Lysobacteraceae</taxon>
        <taxon>Lysobacter</taxon>
    </lineage>
</organism>
<dbReference type="Gene3D" id="3.40.50.1820">
    <property type="entry name" value="alpha/beta hydrolase"/>
    <property type="match status" value="1"/>
</dbReference>
<reference evidence="2" key="1">
    <citation type="submission" date="2024-06" db="EMBL/GenBank/DDBJ databases">
        <authorList>
            <person name="Li S."/>
        </authorList>
    </citation>
    <scope>NUCLEOTIDE SEQUENCE</scope>
    <source>
        <strain evidence="2">SR10</strain>
    </source>
</reference>
<dbReference type="InterPro" id="IPR029058">
    <property type="entry name" value="AB_hydrolase_fold"/>
</dbReference>
<dbReference type="SUPFAM" id="SSF53474">
    <property type="entry name" value="alpha/beta-Hydrolases"/>
    <property type="match status" value="1"/>
</dbReference>
<dbReference type="AlphaFoldDB" id="A0AAU8MUQ1"/>
<feature type="domain" description="AB hydrolase-1" evidence="1">
    <location>
        <begin position="13"/>
        <end position="218"/>
    </location>
</feature>
<keyword evidence="2" id="KW-0378">Hydrolase</keyword>
<name>A0AAU8MUQ1_9GAMM</name>
<dbReference type="EMBL" id="CP159925">
    <property type="protein sequence ID" value="XCO75105.1"/>
    <property type="molecule type" value="Genomic_DNA"/>
</dbReference>
<protein>
    <submittedName>
        <fullName evidence="2">Alpha/beta fold hydrolase</fullName>
    </submittedName>
</protein>
<evidence type="ECO:0000313" key="2">
    <source>
        <dbReference type="EMBL" id="XCO75105.1"/>
    </source>
</evidence>
<evidence type="ECO:0000259" key="1">
    <source>
        <dbReference type="Pfam" id="PF12697"/>
    </source>
</evidence>